<dbReference type="AlphaFoldDB" id="A0A6J8BLM7"/>
<organism evidence="3 4">
    <name type="scientific">Mytilus coruscus</name>
    <name type="common">Sea mussel</name>
    <dbReference type="NCBI Taxonomy" id="42192"/>
    <lineage>
        <taxon>Eukaryota</taxon>
        <taxon>Metazoa</taxon>
        <taxon>Spiralia</taxon>
        <taxon>Lophotrochozoa</taxon>
        <taxon>Mollusca</taxon>
        <taxon>Bivalvia</taxon>
        <taxon>Autobranchia</taxon>
        <taxon>Pteriomorphia</taxon>
        <taxon>Mytilida</taxon>
        <taxon>Mytiloidea</taxon>
        <taxon>Mytilidae</taxon>
        <taxon>Mytilinae</taxon>
        <taxon>Mytilus</taxon>
    </lineage>
</organism>
<gene>
    <name evidence="3" type="ORF">MCOR_20169</name>
</gene>
<evidence type="ECO:0000256" key="1">
    <source>
        <dbReference type="SAM" id="Coils"/>
    </source>
</evidence>
<feature type="coiled-coil region" evidence="1">
    <location>
        <begin position="52"/>
        <end position="115"/>
    </location>
</feature>
<evidence type="ECO:0000313" key="4">
    <source>
        <dbReference type="Proteomes" id="UP000507470"/>
    </source>
</evidence>
<sequence length="455" mass="52655">MLTFRDGELVCAHHHRKFKFYCTMHDEPCCDRCHKRTHNKCLDVLKLSCIHNVESSAAFSELEDEIDNLTSNMNSNEENKKSFLNHLLREKMEVLQEIETNRDIWNDKLDQIQIKLENELTQVFNTMREEVDGELDEIQYLRHLVDSSKTRKDEIKTMSNDVQCFLNMKRLSKAIRQSRSKLESLSSMSSLHDINLNFSPNVELLDALDSLGTISLDAERKPMSIEQFHMKKAQTISYQNKKMFSKARPSSCAQSSHLSRRTPRAINRHEKYEPFNTTTDSSSSEGDEHIFMDRDNRRLILYDANGRFDGCINLTVKPNKVHIINEKELLVIHGNPPEQLTVHLDESKSSRFAISSQFQACIIIALFLSLVLYISLYYENYLTIFNQSGMLLSIFIVNFILISICRFLFDGMSQTASNLFKGKIKNSSSGTHRNDTSMQIAKLSNLLDEFQNNCY</sequence>
<feature type="transmembrane region" description="Helical" evidence="2">
    <location>
        <begin position="390"/>
        <end position="409"/>
    </location>
</feature>
<evidence type="ECO:0008006" key="5">
    <source>
        <dbReference type="Google" id="ProtNLM"/>
    </source>
</evidence>
<keyword evidence="1" id="KW-0175">Coiled coil</keyword>
<feature type="transmembrane region" description="Helical" evidence="2">
    <location>
        <begin position="358"/>
        <end position="378"/>
    </location>
</feature>
<accession>A0A6J8BLM7</accession>
<evidence type="ECO:0000256" key="2">
    <source>
        <dbReference type="SAM" id="Phobius"/>
    </source>
</evidence>
<dbReference type="Proteomes" id="UP000507470">
    <property type="component" value="Unassembled WGS sequence"/>
</dbReference>
<dbReference type="OrthoDB" id="6131320at2759"/>
<reference evidence="3 4" key="1">
    <citation type="submission" date="2020-06" db="EMBL/GenBank/DDBJ databases">
        <authorList>
            <person name="Li R."/>
            <person name="Bekaert M."/>
        </authorList>
    </citation>
    <scope>NUCLEOTIDE SEQUENCE [LARGE SCALE GENOMIC DNA]</scope>
    <source>
        <strain evidence="4">wild</strain>
    </source>
</reference>
<keyword evidence="4" id="KW-1185">Reference proteome</keyword>
<keyword evidence="2" id="KW-0812">Transmembrane</keyword>
<protein>
    <recommendedName>
        <fullName evidence="5">B box-type domain-containing protein</fullName>
    </recommendedName>
</protein>
<evidence type="ECO:0000313" key="3">
    <source>
        <dbReference type="EMBL" id="CAC5384542.1"/>
    </source>
</evidence>
<proteinExistence type="predicted"/>
<dbReference type="EMBL" id="CACVKT020003583">
    <property type="protein sequence ID" value="CAC5384542.1"/>
    <property type="molecule type" value="Genomic_DNA"/>
</dbReference>
<name>A0A6J8BLM7_MYTCO</name>
<keyword evidence="2" id="KW-0472">Membrane</keyword>
<keyword evidence="2" id="KW-1133">Transmembrane helix</keyword>